<evidence type="ECO:0000313" key="1">
    <source>
        <dbReference type="EMBL" id="MPM84026.1"/>
    </source>
</evidence>
<reference evidence="1" key="1">
    <citation type="submission" date="2019-08" db="EMBL/GenBank/DDBJ databases">
        <authorList>
            <person name="Kucharzyk K."/>
            <person name="Murdoch R.W."/>
            <person name="Higgins S."/>
            <person name="Loffler F."/>
        </authorList>
    </citation>
    <scope>NUCLEOTIDE SEQUENCE</scope>
</reference>
<accession>A0A645D3S4</accession>
<gene>
    <name evidence="1" type="ORF">SDC9_131096</name>
</gene>
<proteinExistence type="predicted"/>
<name>A0A645D3S4_9ZZZZ</name>
<dbReference type="EMBL" id="VSSQ01032682">
    <property type="protein sequence ID" value="MPM84026.1"/>
    <property type="molecule type" value="Genomic_DNA"/>
</dbReference>
<comment type="caution">
    <text evidence="1">The sequence shown here is derived from an EMBL/GenBank/DDBJ whole genome shotgun (WGS) entry which is preliminary data.</text>
</comment>
<protein>
    <submittedName>
        <fullName evidence="1">Uncharacterized protein</fullName>
    </submittedName>
</protein>
<sequence length="65" mass="6557">MESSVGTVDIHVPGSLPYSNMYETSSPSGSFADDHLNAGNLVISVASAAGDLSTGANGSLFIPRS</sequence>
<dbReference type="AlphaFoldDB" id="A0A645D3S4"/>
<organism evidence="1">
    <name type="scientific">bioreactor metagenome</name>
    <dbReference type="NCBI Taxonomy" id="1076179"/>
    <lineage>
        <taxon>unclassified sequences</taxon>
        <taxon>metagenomes</taxon>
        <taxon>ecological metagenomes</taxon>
    </lineage>
</organism>